<dbReference type="Pfam" id="PF02875">
    <property type="entry name" value="Mur_ligase_C"/>
    <property type="match status" value="1"/>
</dbReference>
<dbReference type="InterPro" id="IPR018109">
    <property type="entry name" value="Folylpolyglutamate_synth_CS"/>
</dbReference>
<dbReference type="SUPFAM" id="SSF53244">
    <property type="entry name" value="MurD-like peptide ligases, peptide-binding domain"/>
    <property type="match status" value="1"/>
</dbReference>
<evidence type="ECO:0000256" key="16">
    <source>
        <dbReference type="ARBA" id="ARBA00047493"/>
    </source>
</evidence>
<dbReference type="GO" id="GO:0005737">
    <property type="term" value="C:cytoplasm"/>
    <property type="evidence" value="ECO:0007669"/>
    <property type="project" value="TreeGrafter"/>
</dbReference>
<evidence type="ECO:0000256" key="3">
    <source>
        <dbReference type="ARBA" id="ARBA00005150"/>
    </source>
</evidence>
<dbReference type="InterPro" id="IPR004101">
    <property type="entry name" value="Mur_ligase_C"/>
</dbReference>
<comment type="caution">
    <text evidence="21">The sequence shown here is derived from an EMBL/GenBank/DDBJ whole genome shotgun (WGS) entry which is preliminary data.</text>
</comment>
<evidence type="ECO:0000256" key="4">
    <source>
        <dbReference type="ARBA" id="ARBA00008276"/>
    </source>
</evidence>
<feature type="domain" description="Mur ligase C-terminal" evidence="19">
    <location>
        <begin position="301"/>
        <end position="418"/>
    </location>
</feature>
<dbReference type="RefSeq" id="WP_184526279.1">
    <property type="nucleotide sequence ID" value="NZ_JACHGK010000008.1"/>
</dbReference>
<dbReference type="PIRSF" id="PIRSF001563">
    <property type="entry name" value="Folylpolyglu_synth"/>
    <property type="match status" value="1"/>
</dbReference>
<evidence type="ECO:0000256" key="11">
    <source>
        <dbReference type="ARBA" id="ARBA00022741"/>
    </source>
</evidence>
<comment type="cofactor">
    <cofactor evidence="1">
        <name>Mg(2+)</name>
        <dbReference type="ChEBI" id="CHEBI:18420"/>
    </cofactor>
</comment>
<dbReference type="InterPro" id="IPR013221">
    <property type="entry name" value="Mur_ligase_cen"/>
</dbReference>
<evidence type="ECO:0000256" key="14">
    <source>
        <dbReference type="ARBA" id="ARBA00022909"/>
    </source>
</evidence>
<dbReference type="InterPro" id="IPR001645">
    <property type="entry name" value="Folylpolyglutamate_synth"/>
</dbReference>
<sequence>MFSTYDEAIFWIESRLMLGIKPGLMRMEWLMERLGHPERKLKAVHVGGTNGKGSTVTFLRSILEQAGYETGTFTSPYIEQFNERISINGQPISEAEILELVNVMYPLVMELEDTEYGGATEFEIITAMAFYYFAEIHPVDIAIIEVGLGGRLDSTNILQPLLSIITNIGLDHVRILGTTHKEIAYEKAGIIKQGTSLISAVSQLEAQEVIFQHAKKQESAVYLLNDQFTILDHISIDSGEKFTWQYEDITIQDISISMYGKHQTENASLAIMAAYLLQEEHSLRITEQQLREGLKSAYWPGRFEMVSQNPVVILDGAHNEEGITALTAELDKRYYEQKIKIIFSALGDKSLEKMIARLDSVADKITFVTFDHPRSTTAENLYNLSTLKNKHIAEDWQQTLTEELRSLEENEILVVTGSLYFIKQVKALLKEMLIST</sequence>
<evidence type="ECO:0000256" key="5">
    <source>
        <dbReference type="ARBA" id="ARBA00011245"/>
    </source>
</evidence>
<dbReference type="GO" id="GO:0004326">
    <property type="term" value="F:tetrahydrofolylpolyglutamate synthase activity"/>
    <property type="evidence" value="ECO:0007669"/>
    <property type="project" value="UniProtKB-EC"/>
</dbReference>
<evidence type="ECO:0000256" key="6">
    <source>
        <dbReference type="ARBA" id="ARBA00013023"/>
    </source>
</evidence>
<dbReference type="PROSITE" id="PS01012">
    <property type="entry name" value="FOLYLPOLYGLU_SYNT_2"/>
    <property type="match status" value="1"/>
</dbReference>
<evidence type="ECO:0000256" key="2">
    <source>
        <dbReference type="ARBA" id="ARBA00004799"/>
    </source>
</evidence>
<evidence type="ECO:0000256" key="13">
    <source>
        <dbReference type="ARBA" id="ARBA00022842"/>
    </source>
</evidence>
<evidence type="ECO:0000256" key="15">
    <source>
        <dbReference type="ARBA" id="ARBA00030592"/>
    </source>
</evidence>
<dbReference type="PANTHER" id="PTHR11136:SF0">
    <property type="entry name" value="DIHYDROFOLATE SYNTHETASE-RELATED"/>
    <property type="match status" value="1"/>
</dbReference>
<gene>
    <name evidence="21" type="ORF">HNR53_002501</name>
</gene>
<dbReference type="InterPro" id="IPR036615">
    <property type="entry name" value="Mur_ligase_C_dom_sf"/>
</dbReference>
<dbReference type="EC" id="6.3.2.12" evidence="6"/>
<evidence type="ECO:0000256" key="10">
    <source>
        <dbReference type="ARBA" id="ARBA00022723"/>
    </source>
</evidence>
<dbReference type="Gene3D" id="3.90.190.20">
    <property type="entry name" value="Mur ligase, C-terminal domain"/>
    <property type="match status" value="1"/>
</dbReference>
<keyword evidence="14" id="KW-0289">Folate biosynthesis</keyword>
<evidence type="ECO:0000256" key="8">
    <source>
        <dbReference type="ARBA" id="ARBA00019357"/>
    </source>
</evidence>
<evidence type="ECO:0000256" key="1">
    <source>
        <dbReference type="ARBA" id="ARBA00001946"/>
    </source>
</evidence>
<reference evidence="21 22" key="1">
    <citation type="submission" date="2020-08" db="EMBL/GenBank/DDBJ databases">
        <title>Genomic Encyclopedia of Type Strains, Phase IV (KMG-IV): sequencing the most valuable type-strain genomes for metagenomic binning, comparative biology and taxonomic classification.</title>
        <authorList>
            <person name="Goeker M."/>
        </authorList>
    </citation>
    <scope>NUCLEOTIDE SEQUENCE [LARGE SCALE GENOMIC DNA]</scope>
    <source>
        <strain evidence="21 22">DSM 5391</strain>
    </source>
</reference>
<name>A0A7X0HS39_9BACI</name>
<organism evidence="21 22">
    <name type="scientific">Bacillus benzoevorans</name>
    <dbReference type="NCBI Taxonomy" id="1456"/>
    <lineage>
        <taxon>Bacteria</taxon>
        <taxon>Bacillati</taxon>
        <taxon>Bacillota</taxon>
        <taxon>Bacilli</taxon>
        <taxon>Bacillales</taxon>
        <taxon>Bacillaceae</taxon>
        <taxon>Bacillus</taxon>
    </lineage>
</organism>
<evidence type="ECO:0000256" key="7">
    <source>
        <dbReference type="ARBA" id="ARBA00013025"/>
    </source>
</evidence>
<dbReference type="EMBL" id="JACHGK010000008">
    <property type="protein sequence ID" value="MBB6445852.1"/>
    <property type="molecule type" value="Genomic_DNA"/>
</dbReference>
<protein>
    <recommendedName>
        <fullName evidence="8">Dihydrofolate synthase/folylpolyglutamate synthase</fullName>
        <ecNumber evidence="6">6.3.2.12</ecNumber>
        <ecNumber evidence="7">6.3.2.17</ecNumber>
    </recommendedName>
    <alternativeName>
        <fullName evidence="15">Tetrahydrofolylpolyglutamate synthase</fullName>
    </alternativeName>
</protein>
<keyword evidence="13" id="KW-0460">Magnesium</keyword>
<keyword evidence="11 18" id="KW-0547">Nucleotide-binding</keyword>
<keyword evidence="9 18" id="KW-0436">Ligase</keyword>
<feature type="domain" description="Mur ligase central" evidence="20">
    <location>
        <begin position="46"/>
        <end position="274"/>
    </location>
</feature>
<comment type="catalytic activity">
    <reaction evidence="17">
        <text>7,8-dihydropteroate + L-glutamate + ATP = 7,8-dihydrofolate + ADP + phosphate + H(+)</text>
        <dbReference type="Rhea" id="RHEA:23584"/>
        <dbReference type="ChEBI" id="CHEBI:15378"/>
        <dbReference type="ChEBI" id="CHEBI:17839"/>
        <dbReference type="ChEBI" id="CHEBI:29985"/>
        <dbReference type="ChEBI" id="CHEBI:30616"/>
        <dbReference type="ChEBI" id="CHEBI:43474"/>
        <dbReference type="ChEBI" id="CHEBI:57451"/>
        <dbReference type="ChEBI" id="CHEBI:456216"/>
        <dbReference type="EC" id="6.3.2.12"/>
    </reaction>
</comment>
<dbReference type="Pfam" id="PF08245">
    <property type="entry name" value="Mur_ligase_M"/>
    <property type="match status" value="1"/>
</dbReference>
<evidence type="ECO:0000313" key="22">
    <source>
        <dbReference type="Proteomes" id="UP000531594"/>
    </source>
</evidence>
<keyword evidence="12 18" id="KW-0067">ATP-binding</keyword>
<dbReference type="PANTHER" id="PTHR11136">
    <property type="entry name" value="FOLYLPOLYGLUTAMATE SYNTHASE-RELATED"/>
    <property type="match status" value="1"/>
</dbReference>
<dbReference type="AlphaFoldDB" id="A0A7X0HS39"/>
<evidence type="ECO:0000313" key="21">
    <source>
        <dbReference type="EMBL" id="MBB6445852.1"/>
    </source>
</evidence>
<comment type="pathway">
    <text evidence="3">Cofactor biosynthesis; tetrahydrofolylpolyglutamate biosynthesis.</text>
</comment>
<dbReference type="GO" id="GO:0008841">
    <property type="term" value="F:dihydrofolate synthase activity"/>
    <property type="evidence" value="ECO:0007669"/>
    <property type="project" value="UniProtKB-EC"/>
</dbReference>
<dbReference type="Gene3D" id="3.40.1190.10">
    <property type="entry name" value="Mur-like, catalytic domain"/>
    <property type="match status" value="1"/>
</dbReference>
<dbReference type="PROSITE" id="PS01011">
    <property type="entry name" value="FOLYLPOLYGLU_SYNT_1"/>
    <property type="match status" value="1"/>
</dbReference>
<evidence type="ECO:0000259" key="20">
    <source>
        <dbReference type="Pfam" id="PF08245"/>
    </source>
</evidence>
<evidence type="ECO:0000256" key="17">
    <source>
        <dbReference type="ARBA" id="ARBA00049161"/>
    </source>
</evidence>
<comment type="similarity">
    <text evidence="4 18">Belongs to the folylpolyglutamate synthase family.</text>
</comment>
<dbReference type="Proteomes" id="UP000531594">
    <property type="component" value="Unassembled WGS sequence"/>
</dbReference>
<dbReference type="GO" id="GO:0046656">
    <property type="term" value="P:folic acid biosynthetic process"/>
    <property type="evidence" value="ECO:0007669"/>
    <property type="project" value="UniProtKB-KW"/>
</dbReference>
<accession>A0A7X0HS39</accession>
<dbReference type="InterPro" id="IPR036565">
    <property type="entry name" value="Mur-like_cat_sf"/>
</dbReference>
<dbReference type="SUPFAM" id="SSF53623">
    <property type="entry name" value="MurD-like peptide ligases, catalytic domain"/>
    <property type="match status" value="1"/>
</dbReference>
<comment type="subunit">
    <text evidence="5">Monomer.</text>
</comment>
<evidence type="ECO:0000256" key="12">
    <source>
        <dbReference type="ARBA" id="ARBA00022840"/>
    </source>
</evidence>
<dbReference type="EC" id="6.3.2.17" evidence="7"/>
<comment type="pathway">
    <text evidence="2">Cofactor biosynthesis; tetrahydrofolate biosynthesis; 7,8-dihydrofolate from 2-amino-4-hydroxy-6-hydroxymethyl-7,8-dihydropteridine diphosphate and 4-aminobenzoate: step 2/2.</text>
</comment>
<dbReference type="GO" id="GO:0046872">
    <property type="term" value="F:metal ion binding"/>
    <property type="evidence" value="ECO:0007669"/>
    <property type="project" value="UniProtKB-KW"/>
</dbReference>
<evidence type="ECO:0000256" key="9">
    <source>
        <dbReference type="ARBA" id="ARBA00022598"/>
    </source>
</evidence>
<keyword evidence="22" id="KW-1185">Reference proteome</keyword>
<dbReference type="FunFam" id="3.40.1190.10:FF:000004">
    <property type="entry name" value="Dihydrofolate synthase/folylpolyglutamate synthase"/>
    <property type="match status" value="1"/>
</dbReference>
<proteinExistence type="inferred from homology"/>
<evidence type="ECO:0000256" key="18">
    <source>
        <dbReference type="PIRNR" id="PIRNR001563"/>
    </source>
</evidence>
<keyword evidence="10" id="KW-0479">Metal-binding</keyword>
<dbReference type="NCBIfam" id="TIGR01499">
    <property type="entry name" value="folC"/>
    <property type="match status" value="1"/>
</dbReference>
<evidence type="ECO:0000259" key="19">
    <source>
        <dbReference type="Pfam" id="PF02875"/>
    </source>
</evidence>
<comment type="catalytic activity">
    <reaction evidence="16">
        <text>(6S)-5,6,7,8-tetrahydrofolyl-(gamma-L-Glu)(n) + L-glutamate + ATP = (6S)-5,6,7,8-tetrahydrofolyl-(gamma-L-Glu)(n+1) + ADP + phosphate + H(+)</text>
        <dbReference type="Rhea" id="RHEA:10580"/>
        <dbReference type="Rhea" id="RHEA-COMP:14738"/>
        <dbReference type="Rhea" id="RHEA-COMP:14740"/>
        <dbReference type="ChEBI" id="CHEBI:15378"/>
        <dbReference type="ChEBI" id="CHEBI:29985"/>
        <dbReference type="ChEBI" id="CHEBI:30616"/>
        <dbReference type="ChEBI" id="CHEBI:43474"/>
        <dbReference type="ChEBI" id="CHEBI:141005"/>
        <dbReference type="ChEBI" id="CHEBI:456216"/>
        <dbReference type="EC" id="6.3.2.17"/>
    </reaction>
</comment>
<dbReference type="GO" id="GO:0005524">
    <property type="term" value="F:ATP binding"/>
    <property type="evidence" value="ECO:0007669"/>
    <property type="project" value="UniProtKB-KW"/>
</dbReference>